<dbReference type="PANTHER" id="PTHR48050">
    <property type="entry name" value="STEROL 3-BETA-GLUCOSYLTRANSFERASE"/>
    <property type="match status" value="1"/>
</dbReference>
<dbReference type="InterPro" id="IPR050426">
    <property type="entry name" value="Glycosyltransferase_28"/>
</dbReference>
<keyword evidence="2" id="KW-0808">Transferase</keyword>
<dbReference type="EMBL" id="AP022591">
    <property type="protein sequence ID" value="BBY45805.1"/>
    <property type="molecule type" value="Genomic_DNA"/>
</dbReference>
<keyword evidence="3" id="KW-1185">Reference proteome</keyword>
<dbReference type="GO" id="GO:0016758">
    <property type="term" value="F:hexosyltransferase activity"/>
    <property type="evidence" value="ECO:0007669"/>
    <property type="project" value="UniProtKB-ARBA"/>
</dbReference>
<feature type="domain" description="Erythromycin biosynthesis protein CIII-like C-terminal" evidence="1">
    <location>
        <begin position="246"/>
        <end position="341"/>
    </location>
</feature>
<dbReference type="KEGG" id="mcee:MCEL_41000"/>
<dbReference type="FunFam" id="3.40.50.2000:FF:000009">
    <property type="entry name" value="Sterol 3-beta-glucosyltransferase UGT80A2"/>
    <property type="match status" value="1"/>
</dbReference>
<protein>
    <submittedName>
        <fullName evidence="2">Putative glycosyltransferase/ rhamnosyltransferase</fullName>
    </submittedName>
</protein>
<organism evidence="2 3">
    <name type="scientific">Mycolicibacterium celeriflavum</name>
    <name type="common">Mycobacterium celeriflavum</name>
    <dbReference type="NCBI Taxonomy" id="1249101"/>
    <lineage>
        <taxon>Bacteria</taxon>
        <taxon>Bacillati</taxon>
        <taxon>Actinomycetota</taxon>
        <taxon>Actinomycetes</taxon>
        <taxon>Mycobacteriales</taxon>
        <taxon>Mycobacteriaceae</taxon>
        <taxon>Mycolicibacterium</taxon>
    </lineage>
</organism>
<dbReference type="Gene3D" id="3.40.50.2000">
    <property type="entry name" value="Glycogen Phosphorylase B"/>
    <property type="match status" value="2"/>
</dbReference>
<dbReference type="Pfam" id="PF06722">
    <property type="entry name" value="EryCIII-like_C"/>
    <property type="match status" value="1"/>
</dbReference>
<accession>A0A7I7RPM6</accession>
<dbReference type="GO" id="GO:0008194">
    <property type="term" value="F:UDP-glycosyltransferase activity"/>
    <property type="evidence" value="ECO:0007669"/>
    <property type="project" value="InterPro"/>
</dbReference>
<dbReference type="InterPro" id="IPR010610">
    <property type="entry name" value="EryCIII-like_C"/>
</dbReference>
<name>A0A7I7RPM6_MYCCF</name>
<evidence type="ECO:0000313" key="2">
    <source>
        <dbReference type="EMBL" id="BBY45805.1"/>
    </source>
</evidence>
<sequence length="363" mass="39707">MMLESDFLRKFWEDLPGSLWSVRDVVRSGSEHRALITRSWTQMSKTLTSLARRADVLVTGLIFERLAAHVAAYYSIPLATIHMFPVRPNGSVFPSLPPQVCRPAMRVYCWLDKLGTKELEETQRLELGMLSAAPPSPRGGTLSEHAPLEIQAYEHVCFPGLTAEWRNLTGKRPFVGTLTLELPTDADAEVASWIAAGTPPIYFGFGSMLVDCPADTLAMITAVSGQLGERALFCSGLNSVCHNEEPERVKVVPAVNHAAILPACRSVVHHGGSGTTAAALRAGVPQLILSMLPEQARWGAQVRRMKVGAARRFSRTNRDSLTEDLRTILTPEYAARARKTAARTTKSGDSVVNAADLLERLHS</sequence>
<dbReference type="SUPFAM" id="SSF53756">
    <property type="entry name" value="UDP-Glycosyltransferase/glycogen phosphorylase"/>
    <property type="match status" value="1"/>
</dbReference>
<dbReference type="GO" id="GO:0017000">
    <property type="term" value="P:antibiotic biosynthetic process"/>
    <property type="evidence" value="ECO:0007669"/>
    <property type="project" value="UniProtKB-ARBA"/>
</dbReference>
<dbReference type="AlphaFoldDB" id="A0A7I7RPM6"/>
<reference evidence="2 3" key="1">
    <citation type="journal article" date="2019" name="Emerg. Microbes Infect.">
        <title>Comprehensive subspecies identification of 175 nontuberculous mycobacteria species based on 7547 genomic profiles.</title>
        <authorList>
            <person name="Matsumoto Y."/>
            <person name="Kinjo T."/>
            <person name="Motooka D."/>
            <person name="Nabeya D."/>
            <person name="Jung N."/>
            <person name="Uechi K."/>
            <person name="Horii T."/>
            <person name="Iida T."/>
            <person name="Fujita J."/>
            <person name="Nakamura S."/>
        </authorList>
    </citation>
    <scope>NUCLEOTIDE SEQUENCE [LARGE SCALE GENOMIC DNA]</scope>
    <source>
        <strain evidence="2 3">JCM 18439</strain>
    </source>
</reference>
<dbReference type="PANTHER" id="PTHR48050:SF13">
    <property type="entry name" value="STEROL 3-BETA-GLUCOSYLTRANSFERASE UGT80A2"/>
    <property type="match status" value="1"/>
</dbReference>
<evidence type="ECO:0000259" key="1">
    <source>
        <dbReference type="Pfam" id="PF06722"/>
    </source>
</evidence>
<dbReference type="CDD" id="cd03784">
    <property type="entry name" value="GT1_Gtf-like"/>
    <property type="match status" value="1"/>
</dbReference>
<dbReference type="InterPro" id="IPR002213">
    <property type="entry name" value="UDP_glucos_trans"/>
</dbReference>
<evidence type="ECO:0000313" key="3">
    <source>
        <dbReference type="Proteomes" id="UP000466431"/>
    </source>
</evidence>
<gene>
    <name evidence="2" type="ORF">MCEL_41000</name>
</gene>
<dbReference type="Proteomes" id="UP000466431">
    <property type="component" value="Chromosome"/>
</dbReference>
<proteinExistence type="predicted"/>